<dbReference type="SUPFAM" id="SSF47895">
    <property type="entry name" value="Transducin (alpha subunit), insertion domain"/>
    <property type="match status" value="1"/>
</dbReference>
<dbReference type="InterPro" id="IPR038479">
    <property type="entry name" value="Transthyretin-like_sf"/>
</dbReference>
<feature type="binding site" evidence="14">
    <location>
        <position position="327"/>
    </location>
    <ligand>
        <name>GTP</name>
        <dbReference type="ChEBI" id="CHEBI:37565"/>
    </ligand>
</feature>
<dbReference type="PANTHER" id="PTHR10218:SF245">
    <property type="entry name" value="GUANINE NUCLEOTIDE-BINDING PROTEIN ALPHA-2 SUBUNIT-RELATED"/>
    <property type="match status" value="1"/>
</dbReference>
<feature type="binding site" evidence="14">
    <location>
        <begin position="177"/>
        <end position="183"/>
    </location>
    <ligand>
        <name>GTP</name>
        <dbReference type="ChEBI" id="CHEBI:37565"/>
    </ligand>
</feature>
<dbReference type="GO" id="GO:0046872">
    <property type="term" value="F:metal ion binding"/>
    <property type="evidence" value="ECO:0007669"/>
    <property type="project" value="UniProtKB-KW"/>
</dbReference>
<evidence type="ECO:0000256" key="1">
    <source>
        <dbReference type="ARBA" id="ARBA00004613"/>
    </source>
</evidence>
<accession>A0ABD2LBD8</accession>
<keyword evidence="9 15" id="KW-0460">Magnesium</keyword>
<dbReference type="EMBL" id="JBICBT010000469">
    <property type="protein sequence ID" value="KAL3112473.1"/>
    <property type="molecule type" value="Genomic_DNA"/>
</dbReference>
<dbReference type="SUPFAM" id="SSF52540">
    <property type="entry name" value="P-loop containing nucleoside triphosphate hydrolases"/>
    <property type="match status" value="1"/>
</dbReference>
<dbReference type="Proteomes" id="UP001620626">
    <property type="component" value="Unassembled WGS sequence"/>
</dbReference>
<comment type="similarity">
    <text evidence="2">Belongs to the nematode transthyretin-like family.</text>
</comment>
<dbReference type="GO" id="GO:0007165">
    <property type="term" value="P:signal transduction"/>
    <property type="evidence" value="ECO:0007669"/>
    <property type="project" value="UniProtKB-KW"/>
</dbReference>
<dbReference type="InterPro" id="IPR001534">
    <property type="entry name" value="Transthyretin-like"/>
</dbReference>
<dbReference type="AlphaFoldDB" id="A0ABD2LBD8"/>
<keyword evidence="11" id="KW-0564">Palmitate</keyword>
<dbReference type="SMART" id="SM00275">
    <property type="entry name" value="G_alpha"/>
    <property type="match status" value="1"/>
</dbReference>
<dbReference type="Gene3D" id="2.60.40.3330">
    <property type="match status" value="1"/>
</dbReference>
<evidence type="ECO:0000256" key="10">
    <source>
        <dbReference type="ARBA" id="ARBA00023134"/>
    </source>
</evidence>
<evidence type="ECO:0000313" key="17">
    <source>
        <dbReference type="Proteomes" id="UP001620626"/>
    </source>
</evidence>
<gene>
    <name evidence="16" type="ORF">niasHT_015958</name>
</gene>
<evidence type="ECO:0000256" key="6">
    <source>
        <dbReference type="ARBA" id="ARBA00022723"/>
    </source>
</evidence>
<feature type="binding site" evidence="14">
    <location>
        <begin position="43"/>
        <end position="48"/>
    </location>
    <ligand>
        <name>GTP</name>
        <dbReference type="ChEBI" id="CHEBI:37565"/>
    </ligand>
</feature>
<keyword evidence="7" id="KW-0732">Signal</keyword>
<dbReference type="InterPro" id="IPR011025">
    <property type="entry name" value="GproteinA_insert"/>
</dbReference>
<evidence type="ECO:0000313" key="16">
    <source>
        <dbReference type="EMBL" id="KAL3112473.1"/>
    </source>
</evidence>
<name>A0ABD2LBD8_9BILA</name>
<comment type="caution">
    <text evidence="16">The sequence shown here is derived from an EMBL/GenBank/DDBJ whole genome shotgun (WGS) entry which is preliminary data.</text>
</comment>
<dbReference type="FunFam" id="1.10.400.10:FF:000011">
    <property type="entry name" value="Guanine nucleotide-binding protein alpha-1 subunit"/>
    <property type="match status" value="1"/>
</dbReference>
<evidence type="ECO:0000256" key="12">
    <source>
        <dbReference type="ARBA" id="ARBA00023224"/>
    </source>
</evidence>
<feature type="binding site" evidence="15">
    <location>
        <position position="47"/>
    </location>
    <ligand>
        <name>Mg(2+)</name>
        <dbReference type="ChEBI" id="CHEBI:18420"/>
    </ligand>
</feature>
<evidence type="ECO:0000256" key="11">
    <source>
        <dbReference type="ARBA" id="ARBA00023139"/>
    </source>
</evidence>
<organism evidence="16 17">
    <name type="scientific">Heterodera trifolii</name>
    <dbReference type="NCBI Taxonomy" id="157864"/>
    <lineage>
        <taxon>Eukaryota</taxon>
        <taxon>Metazoa</taxon>
        <taxon>Ecdysozoa</taxon>
        <taxon>Nematoda</taxon>
        <taxon>Chromadorea</taxon>
        <taxon>Rhabditida</taxon>
        <taxon>Tylenchina</taxon>
        <taxon>Tylenchomorpha</taxon>
        <taxon>Tylenchoidea</taxon>
        <taxon>Heteroderidae</taxon>
        <taxon>Heteroderinae</taxon>
        <taxon>Heterodera</taxon>
    </lineage>
</organism>
<dbReference type="Pfam" id="PF01060">
    <property type="entry name" value="TTR-52"/>
    <property type="match status" value="1"/>
</dbReference>
<dbReference type="Pfam" id="PF00503">
    <property type="entry name" value="G-alpha"/>
    <property type="match status" value="1"/>
</dbReference>
<evidence type="ECO:0000256" key="14">
    <source>
        <dbReference type="PIRSR" id="PIRSR601019-1"/>
    </source>
</evidence>
<protein>
    <submittedName>
        <fullName evidence="16">Uncharacterized protein</fullName>
    </submittedName>
</protein>
<evidence type="ECO:0000256" key="4">
    <source>
        <dbReference type="ARBA" id="ARBA00022525"/>
    </source>
</evidence>
<dbReference type="GO" id="GO:0005576">
    <property type="term" value="C:extracellular region"/>
    <property type="evidence" value="ECO:0007669"/>
    <property type="project" value="UniProtKB-SubCell"/>
</dbReference>
<dbReference type="PANTHER" id="PTHR10218">
    <property type="entry name" value="GTP-BINDING PROTEIN ALPHA SUBUNIT"/>
    <property type="match status" value="1"/>
</dbReference>
<evidence type="ECO:0000256" key="9">
    <source>
        <dbReference type="ARBA" id="ARBA00022842"/>
    </source>
</evidence>
<dbReference type="Gene3D" id="1.10.400.10">
    <property type="entry name" value="GI Alpha 1, domain 2-like"/>
    <property type="match status" value="1"/>
</dbReference>
<evidence type="ECO:0000256" key="15">
    <source>
        <dbReference type="PIRSR" id="PIRSR601019-2"/>
    </source>
</evidence>
<evidence type="ECO:0000256" key="3">
    <source>
        <dbReference type="ARBA" id="ARBA00011356"/>
    </source>
</evidence>
<feature type="binding site" evidence="14">
    <location>
        <begin position="202"/>
        <end position="206"/>
    </location>
    <ligand>
        <name>GTP</name>
        <dbReference type="ChEBI" id="CHEBI:37565"/>
    </ligand>
</feature>
<evidence type="ECO:0000256" key="8">
    <source>
        <dbReference type="ARBA" id="ARBA00022741"/>
    </source>
</evidence>
<comment type="subunit">
    <text evidence="3">G proteins are composed of 3 units; alpha, beta and gamma. The alpha chain contains the guanine nucleotide binding site.</text>
</comment>
<keyword evidence="13" id="KW-0449">Lipoprotein</keyword>
<comment type="subcellular location">
    <subcellularLocation>
        <location evidence="1">Secreted</location>
    </subcellularLocation>
</comment>
<keyword evidence="4" id="KW-0964">Secreted</keyword>
<keyword evidence="12" id="KW-0807">Transducer</keyword>
<keyword evidence="10 14" id="KW-0342">GTP-binding</keyword>
<evidence type="ECO:0000256" key="2">
    <source>
        <dbReference type="ARBA" id="ARBA00010112"/>
    </source>
</evidence>
<feature type="binding site" evidence="14">
    <location>
        <begin position="271"/>
        <end position="274"/>
    </location>
    <ligand>
        <name>GTP</name>
        <dbReference type="ChEBI" id="CHEBI:37565"/>
    </ligand>
</feature>
<dbReference type="PROSITE" id="PS51882">
    <property type="entry name" value="G_ALPHA"/>
    <property type="match status" value="1"/>
</dbReference>
<dbReference type="PRINTS" id="PR00318">
    <property type="entry name" value="GPROTEINA"/>
</dbReference>
<dbReference type="CDD" id="cd00066">
    <property type="entry name" value="G-alpha"/>
    <property type="match status" value="1"/>
</dbReference>
<dbReference type="FunFam" id="3.40.50.300:FF:000563">
    <property type="entry name" value="Guanine nucleotide-binding protein alpha subunit"/>
    <property type="match status" value="1"/>
</dbReference>
<dbReference type="Gene3D" id="3.40.50.300">
    <property type="entry name" value="P-loop containing nucleotide triphosphate hydrolases"/>
    <property type="match status" value="1"/>
</dbReference>
<dbReference type="GO" id="GO:0005525">
    <property type="term" value="F:GTP binding"/>
    <property type="evidence" value="ECO:0007669"/>
    <property type="project" value="UniProtKB-KW"/>
</dbReference>
<feature type="binding site" evidence="14">
    <location>
        <begin position="152"/>
        <end position="153"/>
    </location>
    <ligand>
        <name>GTP</name>
        <dbReference type="ChEBI" id="CHEBI:37565"/>
    </ligand>
</feature>
<dbReference type="InterPro" id="IPR001019">
    <property type="entry name" value="Gprotein_alpha_su"/>
</dbReference>
<reference evidence="16 17" key="1">
    <citation type="submission" date="2024-10" db="EMBL/GenBank/DDBJ databases">
        <authorList>
            <person name="Kim D."/>
        </authorList>
    </citation>
    <scope>NUCLEOTIDE SEQUENCE [LARGE SCALE GENOMIC DNA]</scope>
    <source>
        <strain evidence="16">BH-2024</strain>
    </source>
</reference>
<keyword evidence="8 14" id="KW-0547">Nucleotide-binding</keyword>
<evidence type="ECO:0000256" key="7">
    <source>
        <dbReference type="ARBA" id="ARBA00022729"/>
    </source>
</evidence>
<keyword evidence="6 15" id="KW-0479">Metal-binding</keyword>
<dbReference type="InterPro" id="IPR027417">
    <property type="entry name" value="P-loop_NTPase"/>
</dbReference>
<feature type="binding site" evidence="15">
    <location>
        <position position="183"/>
    </location>
    <ligand>
        <name>Mg(2+)</name>
        <dbReference type="ChEBI" id="CHEBI:18420"/>
    </ligand>
</feature>
<evidence type="ECO:0000256" key="5">
    <source>
        <dbReference type="ARBA" id="ARBA00022707"/>
    </source>
</evidence>
<keyword evidence="5" id="KW-0519">Myristate</keyword>
<evidence type="ECO:0000256" key="13">
    <source>
        <dbReference type="ARBA" id="ARBA00023288"/>
    </source>
</evidence>
<keyword evidence="17" id="KW-1185">Reference proteome</keyword>
<proteinExistence type="inferred from homology"/>
<sequence>MGLCQSEEEKKQVKMSKQIDKRIRETQENEDKTIKLLLLGAGECGKSTLMKQMRILHSDGFSEEELLQQRSVVYSNTVHAMEELLRGMNMYKIGFTEPKGTECARVVMETIRNGEESEPFSDELAAAMKRLWADTALNTATYSRRLEFHLHDSAKHFLDSLDRISNPSYRPSQQDILLTRIKTTGIVEIQFLIKGVPFRVFDVGGQRSERKKWIHCFEDVNSVIFVAAISEYDQVLFEDETTNRMIESMRLFESICNSRWFINTSIILFMNKKDLFAEKIKFISIRTCFKEYDGPQTYDDSIAYIRSKYEALNANLRKTIYVHQTCATDTDQCEGHNLTICGLQNLQIAFIPAKIGSNSFVHFFFCSSFRYSQFVHFSSSSKIMPNSPPPIFSPHFLPKFCQYSLVVFALLFVLIDSHRLQGIGVRGRLLCGKMPLVGAKVKIVDLDPRPDRDDLMGETMTDENGSFGVSGATKEAGDIEVVLKIYHDCMDEHKPCQRRTLWRLPSSYYNNGTLSDWFEVGIVNMELHFPLEERDCRH</sequence>